<dbReference type="STRING" id="1188319.OYT1_02669"/>
<gene>
    <name evidence="1" type="ORF">OYT1_ch1638</name>
</gene>
<dbReference type="RefSeq" id="WP_062627758.1">
    <property type="nucleotide sequence ID" value="NZ_AP018738.1"/>
</dbReference>
<dbReference type="AlphaFoldDB" id="A0A2Z6GDA5"/>
<sequence>MRSDAEQEMFEERAAIMEFYGGLTRAEAEARARQALPPTTPELPTAKATAGYLAFKEFWHHQRKEK</sequence>
<evidence type="ECO:0000313" key="1">
    <source>
        <dbReference type="EMBL" id="BBE51185.1"/>
    </source>
</evidence>
<dbReference type="KEGG" id="fam:OYT1_ch1638"/>
<dbReference type="EMBL" id="AP018738">
    <property type="protein sequence ID" value="BBE51185.1"/>
    <property type="molecule type" value="Genomic_DNA"/>
</dbReference>
<proteinExistence type="predicted"/>
<protein>
    <submittedName>
        <fullName evidence="1">Uncharacterized protein</fullName>
    </submittedName>
</protein>
<organism evidence="1 2">
    <name type="scientific">Ferriphaselus amnicola</name>
    <dbReference type="NCBI Taxonomy" id="1188319"/>
    <lineage>
        <taxon>Bacteria</taxon>
        <taxon>Pseudomonadati</taxon>
        <taxon>Pseudomonadota</taxon>
        <taxon>Betaproteobacteria</taxon>
        <taxon>Nitrosomonadales</taxon>
        <taxon>Gallionellaceae</taxon>
        <taxon>Ferriphaselus</taxon>
    </lineage>
</organism>
<accession>A0A2Z6GDA5</accession>
<name>A0A2Z6GDA5_9PROT</name>
<keyword evidence="2" id="KW-1185">Reference proteome</keyword>
<dbReference type="Proteomes" id="UP000033070">
    <property type="component" value="Chromosome"/>
</dbReference>
<reference evidence="1 2" key="1">
    <citation type="submission" date="2018-06" db="EMBL/GenBank/DDBJ databases">
        <title>OYT1 Genome Sequencing.</title>
        <authorList>
            <person name="Kato S."/>
            <person name="Itoh T."/>
            <person name="Ohkuma M."/>
        </authorList>
    </citation>
    <scope>NUCLEOTIDE SEQUENCE [LARGE SCALE GENOMIC DNA]</scope>
    <source>
        <strain evidence="1 2">OYT1</strain>
    </source>
</reference>
<evidence type="ECO:0000313" key="2">
    <source>
        <dbReference type="Proteomes" id="UP000033070"/>
    </source>
</evidence>